<dbReference type="EMBL" id="CP045875">
    <property type="protein sequence ID" value="QGG49257.1"/>
    <property type="molecule type" value="Genomic_DNA"/>
</dbReference>
<organism evidence="1 2">
    <name type="scientific">Heliorestis convoluta</name>
    <dbReference type="NCBI Taxonomy" id="356322"/>
    <lineage>
        <taxon>Bacteria</taxon>
        <taxon>Bacillati</taxon>
        <taxon>Bacillota</taxon>
        <taxon>Clostridia</taxon>
        <taxon>Eubacteriales</taxon>
        <taxon>Heliobacteriaceae</taxon>
        <taxon>Heliorestis</taxon>
    </lineage>
</organism>
<evidence type="ECO:0000313" key="1">
    <source>
        <dbReference type="EMBL" id="QGG49257.1"/>
    </source>
</evidence>
<sequence>MIFQVFIERKIVLQAHHVQSWNHDFCCNFLCHLEDFVRKF</sequence>
<dbReference type="AlphaFoldDB" id="A0A5Q2N368"/>
<evidence type="ECO:0000313" key="2">
    <source>
        <dbReference type="Proteomes" id="UP000366051"/>
    </source>
</evidence>
<name>A0A5Q2N368_9FIRM</name>
<gene>
    <name evidence="1" type="ORF">FTV88_3191</name>
</gene>
<dbReference type="KEGG" id="hcv:FTV88_3191"/>
<protein>
    <submittedName>
        <fullName evidence="1">Uncharacterized protein</fullName>
    </submittedName>
</protein>
<dbReference type="Proteomes" id="UP000366051">
    <property type="component" value="Chromosome"/>
</dbReference>
<keyword evidence="2" id="KW-1185">Reference proteome</keyword>
<reference evidence="2" key="1">
    <citation type="submission" date="2019-11" db="EMBL/GenBank/DDBJ databases">
        <title>Genome sequence of Heliorestis convoluta strain HH, an alkaliphilic and minimalistic phototrophic bacterium from a soda lake in Egypt.</title>
        <authorList>
            <person name="Dewey E.D."/>
            <person name="Stokes L.M."/>
            <person name="Burchell B.M."/>
            <person name="Shaffer K.N."/>
            <person name="Huntington A.M."/>
            <person name="Baker J.M."/>
            <person name="Nadendla S."/>
            <person name="Giglio M.G."/>
            <person name="Touchman J.W."/>
            <person name="Blankenship R.E."/>
            <person name="Madigan M.T."/>
            <person name="Sattley W.M."/>
        </authorList>
    </citation>
    <scope>NUCLEOTIDE SEQUENCE [LARGE SCALE GENOMIC DNA]</scope>
    <source>
        <strain evidence="2">HH</strain>
    </source>
</reference>
<proteinExistence type="predicted"/>
<accession>A0A5Q2N368</accession>